<dbReference type="KEGG" id="vgu:HYG85_06465"/>
<keyword evidence="6 8" id="KW-1133">Transmembrane helix</keyword>
<keyword evidence="5 8" id="KW-0812">Transmembrane</keyword>
<feature type="transmembrane region" description="Helical" evidence="8">
    <location>
        <begin position="133"/>
        <end position="154"/>
    </location>
</feature>
<feature type="transmembrane region" description="Helical" evidence="8">
    <location>
        <begin position="21"/>
        <end position="41"/>
    </location>
</feature>
<evidence type="ECO:0000256" key="8">
    <source>
        <dbReference type="SAM" id="Phobius"/>
    </source>
</evidence>
<evidence type="ECO:0000256" key="1">
    <source>
        <dbReference type="ARBA" id="ARBA00004651"/>
    </source>
</evidence>
<dbReference type="Proteomes" id="UP000677305">
    <property type="component" value="Chromosome"/>
</dbReference>
<dbReference type="PANTHER" id="PTHR32196:SF21">
    <property type="entry name" value="ABC TRANSPORTER PERMEASE PROTEIN YPHD-RELATED"/>
    <property type="match status" value="1"/>
</dbReference>
<keyword evidence="4" id="KW-0997">Cell inner membrane</keyword>
<feature type="transmembrane region" description="Helical" evidence="8">
    <location>
        <begin position="106"/>
        <end position="126"/>
    </location>
</feature>
<dbReference type="GO" id="GO:0005886">
    <property type="term" value="C:plasma membrane"/>
    <property type="evidence" value="ECO:0007669"/>
    <property type="project" value="UniProtKB-SubCell"/>
</dbReference>
<accession>A0A8J8M9H2</accession>
<sequence length="330" mass="34942">MNANCDNKYINKLSKFSKTHILELILFVVSIIIAFTAPGFFTSGNLLNILRNASLKGVIAFGMTMVIITGEIDLSVSSTVALSGVITGTVAGKLAELGIMPLEYSVIIGMIIAIAAASLVGLLNAIIHTKFNIPTFIITLAMLNVVYGLAAIISKGFPVTTFPSWYSKIGAGQIGSIPIPAIILLVVFFIVWMVMDYTKFGRSVYAVGGNRESARLSGINVKHIKIVVLVMVQVTAAIAGIMVSSQVMSGAHPFGKGWEMDVISSVIIGGASLTGGIGKVKGTFIGIIFLGVLLNGMTLLNINEYVQYVVRGGLILMAVLINTVQSRKAV</sequence>
<evidence type="ECO:0000256" key="5">
    <source>
        <dbReference type="ARBA" id="ARBA00022692"/>
    </source>
</evidence>
<keyword evidence="3" id="KW-1003">Cell membrane</keyword>
<evidence type="ECO:0000313" key="10">
    <source>
        <dbReference type="Proteomes" id="UP000677305"/>
    </source>
</evidence>
<feature type="transmembrane region" description="Helical" evidence="8">
    <location>
        <begin position="174"/>
        <end position="195"/>
    </location>
</feature>
<keyword evidence="2" id="KW-0813">Transport</keyword>
<keyword evidence="7 8" id="KW-0472">Membrane</keyword>
<organism evidence="9 10">
    <name type="scientific">Vallitalea guaymasensis</name>
    <dbReference type="NCBI Taxonomy" id="1185412"/>
    <lineage>
        <taxon>Bacteria</taxon>
        <taxon>Bacillati</taxon>
        <taxon>Bacillota</taxon>
        <taxon>Clostridia</taxon>
        <taxon>Lachnospirales</taxon>
        <taxon>Vallitaleaceae</taxon>
        <taxon>Vallitalea</taxon>
    </lineage>
</organism>
<dbReference type="AlphaFoldDB" id="A0A8J8M9H2"/>
<evidence type="ECO:0000256" key="3">
    <source>
        <dbReference type="ARBA" id="ARBA00022475"/>
    </source>
</evidence>
<comment type="subcellular location">
    <subcellularLocation>
        <location evidence="1">Cell membrane</location>
        <topology evidence="1">Multi-pass membrane protein</topology>
    </subcellularLocation>
</comment>
<dbReference type="EMBL" id="CP058561">
    <property type="protein sequence ID" value="QUH28580.1"/>
    <property type="molecule type" value="Genomic_DNA"/>
</dbReference>
<dbReference type="Pfam" id="PF02653">
    <property type="entry name" value="BPD_transp_2"/>
    <property type="match status" value="1"/>
</dbReference>
<dbReference type="InterPro" id="IPR001851">
    <property type="entry name" value="ABC_transp_permease"/>
</dbReference>
<proteinExistence type="predicted"/>
<dbReference type="GO" id="GO:0022857">
    <property type="term" value="F:transmembrane transporter activity"/>
    <property type="evidence" value="ECO:0007669"/>
    <property type="project" value="InterPro"/>
</dbReference>
<protein>
    <submittedName>
        <fullName evidence="9">ABC transporter permease</fullName>
    </submittedName>
</protein>
<evidence type="ECO:0000313" key="9">
    <source>
        <dbReference type="EMBL" id="QUH28580.1"/>
    </source>
</evidence>
<evidence type="ECO:0000256" key="2">
    <source>
        <dbReference type="ARBA" id="ARBA00022448"/>
    </source>
</evidence>
<name>A0A8J8M9H2_9FIRM</name>
<dbReference type="CDD" id="cd06579">
    <property type="entry name" value="TM_PBP1_transp_AraH_like"/>
    <property type="match status" value="1"/>
</dbReference>
<dbReference type="RefSeq" id="WP_212692808.1">
    <property type="nucleotide sequence ID" value="NZ_CP058561.1"/>
</dbReference>
<evidence type="ECO:0000256" key="6">
    <source>
        <dbReference type="ARBA" id="ARBA00022989"/>
    </source>
</evidence>
<feature type="transmembrane region" description="Helical" evidence="8">
    <location>
        <begin position="226"/>
        <end position="248"/>
    </location>
</feature>
<feature type="transmembrane region" description="Helical" evidence="8">
    <location>
        <begin position="284"/>
        <end position="302"/>
    </location>
</feature>
<reference evidence="9 10" key="1">
    <citation type="submission" date="2020-07" db="EMBL/GenBank/DDBJ databases">
        <title>Vallitalea guaymasensis genome.</title>
        <authorList>
            <person name="Postec A."/>
        </authorList>
    </citation>
    <scope>NUCLEOTIDE SEQUENCE [LARGE SCALE GENOMIC DNA]</scope>
    <source>
        <strain evidence="9 10">Ra1766G1</strain>
    </source>
</reference>
<evidence type="ECO:0000256" key="4">
    <source>
        <dbReference type="ARBA" id="ARBA00022519"/>
    </source>
</evidence>
<gene>
    <name evidence="9" type="ORF">HYG85_06465</name>
</gene>
<dbReference type="PANTHER" id="PTHR32196">
    <property type="entry name" value="ABC TRANSPORTER PERMEASE PROTEIN YPHD-RELATED-RELATED"/>
    <property type="match status" value="1"/>
</dbReference>
<keyword evidence="10" id="KW-1185">Reference proteome</keyword>
<evidence type="ECO:0000256" key="7">
    <source>
        <dbReference type="ARBA" id="ARBA00023136"/>
    </source>
</evidence>